<dbReference type="SUPFAM" id="SSF81383">
    <property type="entry name" value="F-box domain"/>
    <property type="match status" value="1"/>
</dbReference>
<comment type="caution">
    <text evidence="2">The sequence shown here is derived from an EMBL/GenBank/DDBJ whole genome shotgun (WGS) entry which is preliminary data.</text>
</comment>
<evidence type="ECO:0000259" key="1">
    <source>
        <dbReference type="PROSITE" id="PS50181"/>
    </source>
</evidence>
<organism evidence="2 3">
    <name type="scientific">Macrolepiota fuliginosa MF-IS2</name>
    <dbReference type="NCBI Taxonomy" id="1400762"/>
    <lineage>
        <taxon>Eukaryota</taxon>
        <taxon>Fungi</taxon>
        <taxon>Dikarya</taxon>
        <taxon>Basidiomycota</taxon>
        <taxon>Agaricomycotina</taxon>
        <taxon>Agaricomycetes</taxon>
        <taxon>Agaricomycetidae</taxon>
        <taxon>Agaricales</taxon>
        <taxon>Agaricineae</taxon>
        <taxon>Agaricaceae</taxon>
        <taxon>Macrolepiota</taxon>
    </lineage>
</organism>
<keyword evidence="3" id="KW-1185">Reference proteome</keyword>
<dbReference type="InterPro" id="IPR036047">
    <property type="entry name" value="F-box-like_dom_sf"/>
</dbReference>
<dbReference type="Gene3D" id="3.80.10.10">
    <property type="entry name" value="Ribonuclease Inhibitor"/>
    <property type="match status" value="1"/>
</dbReference>
<name>A0A9P6CB28_9AGAR</name>
<reference evidence="2" key="1">
    <citation type="submission" date="2020-11" db="EMBL/GenBank/DDBJ databases">
        <authorList>
            <consortium name="DOE Joint Genome Institute"/>
            <person name="Ahrendt S."/>
            <person name="Riley R."/>
            <person name="Andreopoulos W."/>
            <person name="Labutti K."/>
            <person name="Pangilinan J."/>
            <person name="Ruiz-Duenas F.J."/>
            <person name="Barrasa J.M."/>
            <person name="Sanchez-Garcia M."/>
            <person name="Camarero S."/>
            <person name="Miyauchi S."/>
            <person name="Serrano A."/>
            <person name="Linde D."/>
            <person name="Babiker R."/>
            <person name="Drula E."/>
            <person name="Ayuso-Fernandez I."/>
            <person name="Pacheco R."/>
            <person name="Padilla G."/>
            <person name="Ferreira P."/>
            <person name="Barriuso J."/>
            <person name="Kellner H."/>
            <person name="Castanera R."/>
            <person name="Alfaro M."/>
            <person name="Ramirez L."/>
            <person name="Pisabarro A.G."/>
            <person name="Kuo A."/>
            <person name="Tritt A."/>
            <person name="Lipzen A."/>
            <person name="He G."/>
            <person name="Yan M."/>
            <person name="Ng V."/>
            <person name="Cullen D."/>
            <person name="Martin F."/>
            <person name="Rosso M.-N."/>
            <person name="Henrissat B."/>
            <person name="Hibbett D."/>
            <person name="Martinez A.T."/>
            <person name="Grigoriev I.V."/>
        </authorList>
    </citation>
    <scope>NUCLEOTIDE SEQUENCE</scope>
    <source>
        <strain evidence="2">MF-IS2</strain>
    </source>
</reference>
<dbReference type="AlphaFoldDB" id="A0A9P6CB28"/>
<accession>A0A9P6CB28</accession>
<proteinExistence type="predicted"/>
<dbReference type="SUPFAM" id="SSF52047">
    <property type="entry name" value="RNI-like"/>
    <property type="match status" value="1"/>
</dbReference>
<evidence type="ECO:0000313" key="2">
    <source>
        <dbReference type="EMBL" id="KAF9454719.1"/>
    </source>
</evidence>
<dbReference type="OrthoDB" id="3359674at2759"/>
<feature type="domain" description="F-box" evidence="1">
    <location>
        <begin position="53"/>
        <end position="103"/>
    </location>
</feature>
<dbReference type="EMBL" id="MU151052">
    <property type="protein sequence ID" value="KAF9454719.1"/>
    <property type="molecule type" value="Genomic_DNA"/>
</dbReference>
<dbReference type="Proteomes" id="UP000807342">
    <property type="component" value="Unassembled WGS sequence"/>
</dbReference>
<sequence length="499" mass="56796">MLYGTPLKTILPYDPHNYPLSPTGAPLRPRLLTLPLNLGQNDVASPLPPPPPQTPINSLPAELLIEIFVSCSVIGALAPLALRAVSPRWRDIVDCSPLIWRHISFDDEQRSISAQRHQAEMWAKFSRPLQFDVEVNANNLDNMLPLLSPLLPYIDRWRSFTLTGQREEEVDTTELILNSTTFNHLNISICDWDTEYLEEEDVKATFVPTYPVWPFCYMMNVWMYKLPSPQSLAPLRFTCISITEGSFGAVFSQPRPVLEFLQACPELESFYFSGWPHDEDLSTEKLPVVSLPRLHTLHLKSTCSARAYLSSLNTPHLRNLYLAHLNVDFKLQGEYNEPGDSDDEAGDYSQSPWSDQATGMGLRKLIHRCKPPIKVLEMDFSDMRTKDFRYIFDRLPDLEEFRIVASDMSDTVIRLFKPNIRDDGSVEIRAPRLRQLKLYNCQRLTGDAIVGALVSRVAFTDKNTQGNTLAEVAIVGCEGFAGVHEVSLERTLRKRLRFD</sequence>
<dbReference type="Gene3D" id="1.20.1280.50">
    <property type="match status" value="1"/>
</dbReference>
<dbReference type="InterPro" id="IPR001810">
    <property type="entry name" value="F-box_dom"/>
</dbReference>
<dbReference type="PROSITE" id="PS50181">
    <property type="entry name" value="FBOX"/>
    <property type="match status" value="1"/>
</dbReference>
<protein>
    <recommendedName>
        <fullName evidence="1">F-box domain-containing protein</fullName>
    </recommendedName>
</protein>
<gene>
    <name evidence="2" type="ORF">P691DRAFT_804065</name>
</gene>
<dbReference type="InterPro" id="IPR032675">
    <property type="entry name" value="LRR_dom_sf"/>
</dbReference>
<evidence type="ECO:0000313" key="3">
    <source>
        <dbReference type="Proteomes" id="UP000807342"/>
    </source>
</evidence>